<accession>A0A087VCC6</accession>
<dbReference type="EMBL" id="KL487996">
    <property type="protein sequence ID" value="KFO10268.1"/>
    <property type="molecule type" value="Genomic_DNA"/>
</dbReference>
<sequence>RVASETLQGQLEELERAAARLQELCPARLCPVSQEVQGTLQAWAGLRELLRETRARVQQAGRLRHFFKDYLAMISWTEDTRAQIFSESPSSHSLPETPCEELERRIEGKLKEFEALA</sequence>
<dbReference type="AlphaFoldDB" id="A0A087VCC6"/>
<dbReference type="SUPFAM" id="SSF46966">
    <property type="entry name" value="Spectrin repeat"/>
    <property type="match status" value="1"/>
</dbReference>
<evidence type="ECO:0000313" key="2">
    <source>
        <dbReference type="Proteomes" id="UP000053309"/>
    </source>
</evidence>
<proteinExistence type="predicted"/>
<reference evidence="1 2" key="1">
    <citation type="submission" date="2014-04" db="EMBL/GenBank/DDBJ databases">
        <title>Genome evolution of avian class.</title>
        <authorList>
            <person name="Zhang G."/>
            <person name="Li C."/>
        </authorList>
    </citation>
    <scope>NUCLEOTIDE SEQUENCE [LARGE SCALE GENOMIC DNA]</scope>
    <source>
        <strain evidence="1">BGI_N312</strain>
    </source>
</reference>
<dbReference type="Proteomes" id="UP000053309">
    <property type="component" value="Unassembled WGS sequence"/>
</dbReference>
<protein>
    <submittedName>
        <fullName evidence="1">Uncharacterized protein</fullName>
    </submittedName>
</protein>
<gene>
    <name evidence="1" type="ORF">N312_05662</name>
</gene>
<name>A0A087VCC6_BALRE</name>
<dbReference type="Gene3D" id="1.20.58.60">
    <property type="match status" value="1"/>
</dbReference>
<feature type="non-terminal residue" evidence="1">
    <location>
        <position position="117"/>
    </location>
</feature>
<keyword evidence="2" id="KW-1185">Reference proteome</keyword>
<organism evidence="1 2">
    <name type="scientific">Balearica regulorum gibbericeps</name>
    <name type="common">East African grey crowned-crane</name>
    <dbReference type="NCBI Taxonomy" id="100784"/>
    <lineage>
        <taxon>Eukaryota</taxon>
        <taxon>Metazoa</taxon>
        <taxon>Chordata</taxon>
        <taxon>Craniata</taxon>
        <taxon>Vertebrata</taxon>
        <taxon>Euteleostomi</taxon>
        <taxon>Archelosauria</taxon>
        <taxon>Archosauria</taxon>
        <taxon>Dinosauria</taxon>
        <taxon>Saurischia</taxon>
        <taxon>Theropoda</taxon>
        <taxon>Coelurosauria</taxon>
        <taxon>Aves</taxon>
        <taxon>Neognathae</taxon>
        <taxon>Neoaves</taxon>
        <taxon>Gruiformes</taxon>
        <taxon>Gruidae</taxon>
        <taxon>Balearica</taxon>
    </lineage>
</organism>
<feature type="non-terminal residue" evidence="1">
    <location>
        <position position="1"/>
    </location>
</feature>
<evidence type="ECO:0000313" key="1">
    <source>
        <dbReference type="EMBL" id="KFO10268.1"/>
    </source>
</evidence>